<name>A0A0S4JEP4_BODSA</name>
<feature type="region of interest" description="Disordered" evidence="1">
    <location>
        <begin position="73"/>
        <end position="126"/>
    </location>
</feature>
<feature type="region of interest" description="Disordered" evidence="1">
    <location>
        <begin position="380"/>
        <end position="405"/>
    </location>
</feature>
<keyword evidence="3" id="KW-1185">Reference proteome</keyword>
<dbReference type="VEuPathDB" id="TriTrypDB:BSAL_24255"/>
<feature type="region of interest" description="Disordered" evidence="1">
    <location>
        <begin position="1"/>
        <end position="44"/>
    </location>
</feature>
<protein>
    <submittedName>
        <fullName evidence="2">Uncharacterized protein</fullName>
    </submittedName>
</protein>
<dbReference type="AlphaFoldDB" id="A0A0S4JEP4"/>
<organism evidence="2 3">
    <name type="scientific">Bodo saltans</name>
    <name type="common">Flagellated protozoan</name>
    <dbReference type="NCBI Taxonomy" id="75058"/>
    <lineage>
        <taxon>Eukaryota</taxon>
        <taxon>Discoba</taxon>
        <taxon>Euglenozoa</taxon>
        <taxon>Kinetoplastea</taxon>
        <taxon>Metakinetoplastina</taxon>
        <taxon>Eubodonida</taxon>
        <taxon>Bodonidae</taxon>
        <taxon>Bodo</taxon>
    </lineage>
</organism>
<evidence type="ECO:0000313" key="3">
    <source>
        <dbReference type="Proteomes" id="UP000051952"/>
    </source>
</evidence>
<sequence length="444" mass="49296">MSEVSGYVVTKTAARQRSESGATIQVPSVDIRSTSSREKSTLPDHALGLGHEARMMWSAFPEMNVQETLRSMNEARATPSGAAEPSSDDAWRPSSPTRSRCTSAASSRTPASLSRPGSGPTRSSAQHLRNIASTQSSLLAADAQYMMSTSIGLEDVASVPRSLGSDNKDFRPHSSTFVSSLRFAASSEHHSNERPVSSLRFARHHKRTITRAPISLLKQFELRVRSATPYAPLVKEHVSDQTSPQRAHLHLPVQMNVAPRVQRSDHQPNKAFHARGEYTADIVGNVLNELDYFSFRDQIVRDIHEKGLALKDDVEHARAERSMMAGLRHDTMKADIAFWQQHRPPNVVDLENLLPGKGNNTREVNVFVGKLVEKTRVSVEGKTNRVNHSSVPSKREVTSPPPIRWKSSKERSDYYRFIGQNAPLLFPASTTKTTTSHEQLSKIQ</sequence>
<evidence type="ECO:0000256" key="1">
    <source>
        <dbReference type="SAM" id="MobiDB-lite"/>
    </source>
</evidence>
<feature type="compositionally biased region" description="Polar residues" evidence="1">
    <location>
        <begin position="13"/>
        <end position="34"/>
    </location>
</feature>
<dbReference type="EMBL" id="CYKH01001781">
    <property type="protein sequence ID" value="CUG89956.1"/>
    <property type="molecule type" value="Genomic_DNA"/>
</dbReference>
<accession>A0A0S4JEP4</accession>
<feature type="compositionally biased region" description="Low complexity" evidence="1">
    <location>
        <begin position="92"/>
        <end position="116"/>
    </location>
</feature>
<proteinExistence type="predicted"/>
<dbReference type="Proteomes" id="UP000051952">
    <property type="component" value="Unassembled WGS sequence"/>
</dbReference>
<evidence type="ECO:0000313" key="2">
    <source>
        <dbReference type="EMBL" id="CUG89956.1"/>
    </source>
</evidence>
<gene>
    <name evidence="2" type="ORF">BSAL_24255</name>
</gene>
<reference evidence="3" key="1">
    <citation type="submission" date="2015-09" db="EMBL/GenBank/DDBJ databases">
        <authorList>
            <consortium name="Pathogen Informatics"/>
        </authorList>
    </citation>
    <scope>NUCLEOTIDE SEQUENCE [LARGE SCALE GENOMIC DNA]</scope>
    <source>
        <strain evidence="3">Lake Konstanz</strain>
    </source>
</reference>